<protein>
    <submittedName>
        <fullName evidence="2">Uncharacterized protein</fullName>
    </submittedName>
</protein>
<feature type="compositionally biased region" description="Polar residues" evidence="1">
    <location>
        <begin position="78"/>
        <end position="92"/>
    </location>
</feature>
<feature type="compositionally biased region" description="Pro residues" evidence="1">
    <location>
        <begin position="94"/>
        <end position="103"/>
    </location>
</feature>
<evidence type="ECO:0000313" key="2">
    <source>
        <dbReference type="EMBL" id="JAT55855.1"/>
    </source>
</evidence>
<sequence>QVHTTLAPPPRRTTLRANALTRARNPHSSLLFWPQICSPYAEKGQASHCLKATASDWRERETPCSSAGAAAPLPSPTTPWVSSSCQEMETQQPLPLPPPPPPP</sequence>
<dbReference type="AlphaFoldDB" id="A0A1D1YMK2"/>
<feature type="region of interest" description="Disordered" evidence="1">
    <location>
        <begin position="56"/>
        <end position="103"/>
    </location>
</feature>
<dbReference type="EMBL" id="GDJX01012081">
    <property type="protein sequence ID" value="JAT55855.1"/>
    <property type="molecule type" value="Transcribed_RNA"/>
</dbReference>
<accession>A0A1D1YMK2</accession>
<organism evidence="2">
    <name type="scientific">Anthurium amnicola</name>
    <dbReference type="NCBI Taxonomy" id="1678845"/>
    <lineage>
        <taxon>Eukaryota</taxon>
        <taxon>Viridiplantae</taxon>
        <taxon>Streptophyta</taxon>
        <taxon>Embryophyta</taxon>
        <taxon>Tracheophyta</taxon>
        <taxon>Spermatophyta</taxon>
        <taxon>Magnoliopsida</taxon>
        <taxon>Liliopsida</taxon>
        <taxon>Araceae</taxon>
        <taxon>Pothoideae</taxon>
        <taxon>Potheae</taxon>
        <taxon>Anthurium</taxon>
    </lineage>
</organism>
<name>A0A1D1YMK2_9ARAE</name>
<evidence type="ECO:0000256" key="1">
    <source>
        <dbReference type="SAM" id="MobiDB-lite"/>
    </source>
</evidence>
<feature type="non-terminal residue" evidence="2">
    <location>
        <position position="103"/>
    </location>
</feature>
<gene>
    <name evidence="2" type="ORF">g.113537</name>
</gene>
<proteinExistence type="predicted"/>
<feature type="non-terminal residue" evidence="2">
    <location>
        <position position="1"/>
    </location>
</feature>
<feature type="compositionally biased region" description="Low complexity" evidence="1">
    <location>
        <begin position="63"/>
        <end position="72"/>
    </location>
</feature>
<reference evidence="2" key="1">
    <citation type="submission" date="2015-07" db="EMBL/GenBank/DDBJ databases">
        <title>Transcriptome Assembly of Anthurium amnicola.</title>
        <authorList>
            <person name="Suzuki J."/>
        </authorList>
    </citation>
    <scope>NUCLEOTIDE SEQUENCE</scope>
</reference>